<gene>
    <name evidence="2" type="ORF">ACFQH5_07555</name>
</gene>
<reference evidence="3" key="1">
    <citation type="journal article" date="2019" name="Int. J. Syst. Evol. Microbiol.">
        <title>The Global Catalogue of Microorganisms (GCM) 10K type strain sequencing project: providing services to taxonomists for standard genome sequencing and annotation.</title>
        <authorList>
            <consortium name="The Broad Institute Genomics Platform"/>
            <consortium name="The Broad Institute Genome Sequencing Center for Infectious Disease"/>
            <person name="Wu L."/>
            <person name="Ma J."/>
        </authorList>
    </citation>
    <scope>NUCLEOTIDE SEQUENCE [LARGE SCALE GENOMIC DNA]</scope>
    <source>
        <strain evidence="3">CGMCC 1.13666</strain>
    </source>
</reference>
<dbReference type="Gene3D" id="1.20.120.1760">
    <property type="match status" value="1"/>
</dbReference>
<dbReference type="Proteomes" id="UP001596411">
    <property type="component" value="Unassembled WGS sequence"/>
</dbReference>
<evidence type="ECO:0008006" key="4">
    <source>
        <dbReference type="Google" id="ProtNLM"/>
    </source>
</evidence>
<dbReference type="InterPro" id="IPR043130">
    <property type="entry name" value="CDP-OH_PTrfase_TM_dom"/>
</dbReference>
<feature type="transmembrane region" description="Helical" evidence="1">
    <location>
        <begin position="110"/>
        <end position="140"/>
    </location>
</feature>
<dbReference type="EMBL" id="JBHSZP010000014">
    <property type="protein sequence ID" value="MFC7089400.1"/>
    <property type="molecule type" value="Genomic_DNA"/>
</dbReference>
<accession>A0ABW2EW30</accession>
<protein>
    <recommendedName>
        <fullName evidence="4">CDP-alcohol phosphatidyltransferase family protein</fullName>
    </recommendedName>
</protein>
<keyword evidence="3" id="KW-1185">Reference proteome</keyword>
<keyword evidence="1" id="KW-1133">Transmembrane helix</keyword>
<sequence>MATSGDRRPLASRDSGWAQAVTRRLAATSLTPDRVSQLSMLAAALAAGAYLLAGQGDGVARGLWLVVAILGCQGRLLCNLFDGMLAIESGKASAEGVFWNEVPDRVSDTLILVAVGYAVGAPALGWAAAAMAMLTAYVRAFGQACGRPADFSGPMAKPQRMALLTGATLLTLAAPLWEGRDGLLIVALWVIALGSLITAWRRGRRLRLALGAAPRE</sequence>
<evidence type="ECO:0000313" key="2">
    <source>
        <dbReference type="EMBL" id="MFC7089400.1"/>
    </source>
</evidence>
<evidence type="ECO:0000313" key="3">
    <source>
        <dbReference type="Proteomes" id="UP001596411"/>
    </source>
</evidence>
<evidence type="ECO:0000256" key="1">
    <source>
        <dbReference type="SAM" id="Phobius"/>
    </source>
</evidence>
<proteinExistence type="predicted"/>
<dbReference type="RefSeq" id="WP_346060783.1">
    <property type="nucleotide sequence ID" value="NZ_BAAADR010000002.1"/>
</dbReference>
<feature type="transmembrane region" description="Helical" evidence="1">
    <location>
        <begin position="183"/>
        <end position="200"/>
    </location>
</feature>
<keyword evidence="1" id="KW-0812">Transmembrane</keyword>
<comment type="caution">
    <text evidence="2">The sequence shown here is derived from an EMBL/GenBank/DDBJ whole genome shotgun (WGS) entry which is preliminary data.</text>
</comment>
<organism evidence="2 3">
    <name type="scientific">Halomonas salifodinae</name>
    <dbReference type="NCBI Taxonomy" id="438745"/>
    <lineage>
        <taxon>Bacteria</taxon>
        <taxon>Pseudomonadati</taxon>
        <taxon>Pseudomonadota</taxon>
        <taxon>Gammaproteobacteria</taxon>
        <taxon>Oceanospirillales</taxon>
        <taxon>Halomonadaceae</taxon>
        <taxon>Halomonas</taxon>
    </lineage>
</organism>
<name>A0ABW2EW30_9GAMM</name>
<keyword evidence="1" id="KW-0472">Membrane</keyword>